<evidence type="ECO:0000313" key="1">
    <source>
        <dbReference type="EMBL" id="MFG6463888.1"/>
    </source>
</evidence>
<comment type="caution">
    <text evidence="1">The sequence shown here is derived from an EMBL/GenBank/DDBJ whole genome shotgun (WGS) entry which is preliminary data.</text>
</comment>
<protein>
    <submittedName>
        <fullName evidence="1">Uncharacterized protein</fullName>
    </submittedName>
</protein>
<dbReference type="Proteomes" id="UP001606302">
    <property type="component" value="Unassembled WGS sequence"/>
</dbReference>
<reference evidence="1 2" key="1">
    <citation type="submission" date="2024-08" db="EMBL/GenBank/DDBJ databases">
        <authorList>
            <person name="Lu H."/>
        </authorList>
    </citation>
    <scope>NUCLEOTIDE SEQUENCE [LARGE SCALE GENOMIC DNA]</scope>
    <source>
        <strain evidence="1 2">DXS20W</strain>
    </source>
</reference>
<dbReference type="EMBL" id="JBIGHX010000008">
    <property type="protein sequence ID" value="MFG6463888.1"/>
    <property type="molecule type" value="Genomic_DNA"/>
</dbReference>
<keyword evidence="2" id="KW-1185">Reference proteome</keyword>
<organism evidence="1 2">
    <name type="scientific">Pelomonas lactea</name>
    <dbReference type="NCBI Taxonomy" id="3299030"/>
    <lineage>
        <taxon>Bacteria</taxon>
        <taxon>Pseudomonadati</taxon>
        <taxon>Pseudomonadota</taxon>
        <taxon>Betaproteobacteria</taxon>
        <taxon>Burkholderiales</taxon>
        <taxon>Sphaerotilaceae</taxon>
        <taxon>Roseateles</taxon>
    </lineage>
</organism>
<gene>
    <name evidence="1" type="ORF">ACG04Q_20095</name>
</gene>
<sequence length="145" mass="15948">MDISEIAEIIRGATVLDQQVPVAALRQNRGVIAKRDLDGHIRAVFFGDDQVRLSFNAAGKLFCIFLFEGYSGSYMEAVSIGSPMSSVQRLHPLLYDDGDEMCYIADDEENSVPGIAFAGSSSCSLEDDPEQFVCGFCVHDWTIQK</sequence>
<evidence type="ECO:0000313" key="2">
    <source>
        <dbReference type="Proteomes" id="UP001606302"/>
    </source>
</evidence>
<accession>A0ABW7GPK7</accession>
<name>A0ABW7GPK7_9BURK</name>
<proteinExistence type="predicted"/>